<dbReference type="InterPro" id="IPR000198">
    <property type="entry name" value="RhoGAP_dom"/>
</dbReference>
<dbReference type="Gene3D" id="2.10.110.10">
    <property type="entry name" value="Cysteine Rich Protein"/>
    <property type="match status" value="2"/>
</dbReference>
<evidence type="ECO:0000256" key="5">
    <source>
        <dbReference type="SAM" id="Coils"/>
    </source>
</evidence>
<proteinExistence type="predicted"/>
<dbReference type="PROSITE" id="PS50081">
    <property type="entry name" value="ZF_DAG_PE_2"/>
    <property type="match status" value="1"/>
</dbReference>
<evidence type="ECO:0000313" key="11">
    <source>
        <dbReference type="Proteomes" id="UP000053989"/>
    </source>
</evidence>
<feature type="region of interest" description="Disordered" evidence="6">
    <location>
        <begin position="1065"/>
        <end position="1097"/>
    </location>
</feature>
<name>A0A0C3AXG8_9AGAM</name>
<evidence type="ECO:0008006" key="12">
    <source>
        <dbReference type="Google" id="ProtNLM"/>
    </source>
</evidence>
<feature type="compositionally biased region" description="Polar residues" evidence="6">
    <location>
        <begin position="646"/>
        <end position="662"/>
    </location>
</feature>
<feature type="compositionally biased region" description="Low complexity" evidence="6">
    <location>
        <begin position="715"/>
        <end position="728"/>
    </location>
</feature>
<feature type="region of interest" description="Disordered" evidence="6">
    <location>
        <begin position="1149"/>
        <end position="1169"/>
    </location>
</feature>
<dbReference type="PANTHER" id="PTHR23176:SF128">
    <property type="entry name" value="RHO GTPASE-ACTIVATING PROTEIN RGD1"/>
    <property type="match status" value="1"/>
</dbReference>
<sequence length="1443" mass="158770">MADQVQVNSLTAIENNLCPGCKESAVNESGGLVVAFGQSFFHVDCFKCAKCNHQVTADTNLLLLSDGSPICANCSYNCNICQQPILDEAIMTGDDSYHAHCFKCKVCRNRIDELVFAKTSQGIYCMACHNERMAKIRRHAQRKREKEKAASGSASSSTRDRDAREHLGERAVCDFLYSLIPSIDTLDKSSVRSREGVSTSASVRSKASTNTFRDAHSTFSTNPSTPVTKRNSLPPTDETPTAAKSGSTVTTRQENVRRDQKRGPSPSPSSDARPSQTFSITVAPPEPPSQGIDEHGVFVNIHPCQPNDFDQDGPRTSIGHLSLSEGGGSEKSHLSPSSVGGSKNVQRRKSYDDGVRPLNFLFGKKPASQEAKNTPDQSQNTGLIVPNGSTSRSERRRSINPGLAVATSIPPEMLRSRTLPIQSADSSAAPSPSKPIFDMSSRRASNNSSLRDSASISTVYHSPSSSPTPFETGRTTPESVRARTVSCDPHCYGPQSAPPPARPGTPLRNAVLPIGERDPMRSDSLGNVSSSLDGLSNRPVNGRLSPVAPSARQPARLDGVNSSLSSPLSWNDRPGMATPASPSHVADVPHSIESGTDTEAEGDFERKPDSEHPTSPPPAPLHKESKPRPRPSDLKLEKLEADPDVSTVSQFDGSDESSPVERTSVATFIAPALPPIRFSMSGSDFSDFLKSVGGVPPLKSLDEISEVAKDSSKRSLASTTAANANSLSRNHKPSTQLSSPESSMLPVASTSKEASEAKDTVPNMTREFPSRGHAGFESPSPTLACGQDRKRLDSNASLNIMPSTMRITLTSPESTTPTPVLGESYELVVKRLQEALADANEKGFQHVRFERAFMETMLLVMEQKRMDCSELRARYDGTKRTSQQYLHGLTVAQKEYDRELVARRNAEAEVIRLRVLLSGQAAKLTALNGETNRQETRRQLSEELSKNLDQLEKDLSKLKVERDLTLAEVEELCTSKSSSGASPPGDVPSTHISRSLTMRLDNLKSQYQHELIPLTEQREALVREIAELKASREHFLEETTVLNARNEELAQLSAQYTRRMDAARSETPVLDISPPPQREDTNQVHGKKSTSFDRPRQIPDAPMAVQHSLSASSTQSTNTLLEDREVKANRMPKPDQLDAMSTLKHGKFIKWPGSRTRDPTASSSDSRGKMHMEHNFQQASTLRFTRCDHCGDKLWGSSQFRCSNCHINVHSRCINQVQLICAQQPRHRDDTNGHVVPLPSMFGRELVEQVKSDSRWGERKVPIIVEKCIEAVDAVALDYEGIYRKTGGNGQTKVVTQLFERQDYGAFDLRDTDRFNDICSVTSVLKTYFRSLPVPLLTYDLHEEFISSAGIKDPILKTQHLQELVDRLPPEHYYTLRLLVLHLHRVREHSDQNLMTARNLGVVFGPTLMWSRNPGSEFSDMAGKALMVEWLVENAVSIFPTYS</sequence>
<evidence type="ECO:0000259" key="8">
    <source>
        <dbReference type="PROSITE" id="PS50081"/>
    </source>
</evidence>
<evidence type="ECO:0000259" key="7">
    <source>
        <dbReference type="PROSITE" id="PS50023"/>
    </source>
</evidence>
<dbReference type="GO" id="GO:0005096">
    <property type="term" value="F:GTPase activator activity"/>
    <property type="evidence" value="ECO:0007669"/>
    <property type="project" value="UniProtKB-KW"/>
</dbReference>
<dbReference type="Pfam" id="PF00620">
    <property type="entry name" value="RhoGAP"/>
    <property type="match status" value="1"/>
</dbReference>
<dbReference type="OrthoDB" id="79452at2759"/>
<feature type="domain" description="Rho-GAP" evidence="9">
    <location>
        <begin position="1244"/>
        <end position="1439"/>
    </location>
</feature>
<dbReference type="Pfam" id="PF00412">
    <property type="entry name" value="LIM"/>
    <property type="match status" value="2"/>
</dbReference>
<feature type="domain" description="Phorbol-ester/DAG-type" evidence="8">
    <location>
        <begin position="1173"/>
        <end position="1221"/>
    </location>
</feature>
<dbReference type="PANTHER" id="PTHR23176">
    <property type="entry name" value="RHO/RAC/CDC GTPASE-ACTIVATING PROTEIN"/>
    <property type="match status" value="1"/>
</dbReference>
<dbReference type="Pfam" id="PF00130">
    <property type="entry name" value="C1_1"/>
    <property type="match status" value="1"/>
</dbReference>
<feature type="compositionally biased region" description="Basic and acidic residues" evidence="6">
    <location>
        <begin position="621"/>
        <end position="641"/>
    </location>
</feature>
<evidence type="ECO:0000256" key="3">
    <source>
        <dbReference type="ARBA" id="ARBA00022833"/>
    </source>
</evidence>
<feature type="compositionally biased region" description="Polar residues" evidence="6">
    <location>
        <begin position="524"/>
        <end position="534"/>
    </location>
</feature>
<dbReference type="CDD" id="cd00029">
    <property type="entry name" value="C1"/>
    <property type="match status" value="1"/>
</dbReference>
<dbReference type="InterPro" id="IPR002219">
    <property type="entry name" value="PKC_DAG/PE"/>
</dbReference>
<keyword evidence="3 4" id="KW-0862">Zinc</keyword>
<evidence type="ECO:0000256" key="2">
    <source>
        <dbReference type="ARBA" id="ARBA00022723"/>
    </source>
</evidence>
<dbReference type="InterPro" id="IPR050729">
    <property type="entry name" value="Rho-GAP"/>
</dbReference>
<feature type="compositionally biased region" description="Polar residues" evidence="6">
    <location>
        <begin position="560"/>
        <end position="569"/>
    </location>
</feature>
<dbReference type="GO" id="GO:0005737">
    <property type="term" value="C:cytoplasm"/>
    <property type="evidence" value="ECO:0007669"/>
    <property type="project" value="TreeGrafter"/>
</dbReference>
<dbReference type="SMART" id="SM00324">
    <property type="entry name" value="RhoGAP"/>
    <property type="match status" value="1"/>
</dbReference>
<reference evidence="10 11" key="1">
    <citation type="submission" date="2014-04" db="EMBL/GenBank/DDBJ databases">
        <authorList>
            <consortium name="DOE Joint Genome Institute"/>
            <person name="Kuo A."/>
            <person name="Kohler A."/>
            <person name="Nagy L.G."/>
            <person name="Floudas D."/>
            <person name="Copeland A."/>
            <person name="Barry K.W."/>
            <person name="Cichocki N."/>
            <person name="Veneault-Fourrey C."/>
            <person name="LaButti K."/>
            <person name="Lindquist E.A."/>
            <person name="Lipzen A."/>
            <person name="Lundell T."/>
            <person name="Morin E."/>
            <person name="Murat C."/>
            <person name="Sun H."/>
            <person name="Tunlid A."/>
            <person name="Henrissat B."/>
            <person name="Grigoriev I.V."/>
            <person name="Hibbett D.S."/>
            <person name="Martin F."/>
            <person name="Nordberg H.P."/>
            <person name="Cantor M.N."/>
            <person name="Hua S.X."/>
        </authorList>
    </citation>
    <scope>NUCLEOTIDE SEQUENCE [LARGE SCALE GENOMIC DNA]</scope>
    <source>
        <strain evidence="10 11">Foug A</strain>
    </source>
</reference>
<keyword evidence="1" id="KW-0343">GTPase activation</keyword>
<dbReference type="FunFam" id="1.10.555.10:FF:000043">
    <property type="entry name" value="Rho GTPase activator Rga"/>
    <property type="match status" value="1"/>
</dbReference>
<keyword evidence="2 4" id="KW-0479">Metal-binding</keyword>
<feature type="region of interest" description="Disordered" evidence="6">
    <location>
        <begin position="706"/>
        <end position="787"/>
    </location>
</feature>
<dbReference type="PROSITE" id="PS00478">
    <property type="entry name" value="LIM_DOMAIN_1"/>
    <property type="match status" value="2"/>
</dbReference>
<dbReference type="InterPro" id="IPR001781">
    <property type="entry name" value="Znf_LIM"/>
</dbReference>
<dbReference type="SUPFAM" id="SSF57889">
    <property type="entry name" value="Cysteine-rich domain"/>
    <property type="match status" value="1"/>
</dbReference>
<feature type="compositionally biased region" description="Polar residues" evidence="6">
    <location>
        <begin position="370"/>
        <end position="391"/>
    </location>
</feature>
<dbReference type="PROSITE" id="PS50238">
    <property type="entry name" value="RHOGAP"/>
    <property type="match status" value="1"/>
</dbReference>
<evidence type="ECO:0000313" key="10">
    <source>
        <dbReference type="EMBL" id="KIM69662.1"/>
    </source>
</evidence>
<dbReference type="Gene3D" id="3.30.60.20">
    <property type="match status" value="1"/>
</dbReference>
<dbReference type="CDD" id="cd00159">
    <property type="entry name" value="RhoGAP"/>
    <property type="match status" value="1"/>
</dbReference>
<dbReference type="EMBL" id="KN822006">
    <property type="protein sequence ID" value="KIM69662.1"/>
    <property type="molecule type" value="Genomic_DNA"/>
</dbReference>
<dbReference type="GO" id="GO:0046872">
    <property type="term" value="F:metal ion binding"/>
    <property type="evidence" value="ECO:0007669"/>
    <property type="project" value="UniProtKB-KW"/>
</dbReference>
<keyword evidence="5" id="KW-0175">Coiled coil</keyword>
<dbReference type="HOGENOM" id="CLU_003874_0_0_1"/>
<feature type="compositionally biased region" description="Polar residues" evidence="6">
    <location>
        <begin position="458"/>
        <end position="478"/>
    </location>
</feature>
<feature type="compositionally biased region" description="Polar residues" evidence="6">
    <location>
        <begin position="196"/>
        <end position="253"/>
    </location>
</feature>
<feature type="compositionally biased region" description="Low complexity" evidence="6">
    <location>
        <begin position="442"/>
        <end position="457"/>
    </location>
</feature>
<feature type="compositionally biased region" description="Low complexity" evidence="6">
    <location>
        <begin position="423"/>
        <end position="435"/>
    </location>
</feature>
<dbReference type="InterPro" id="IPR046349">
    <property type="entry name" value="C1-like_sf"/>
</dbReference>
<dbReference type="PROSITE" id="PS50023">
    <property type="entry name" value="LIM_DOMAIN_2"/>
    <property type="match status" value="1"/>
</dbReference>
<dbReference type="PROSITE" id="PS00479">
    <property type="entry name" value="ZF_DAG_PE_1"/>
    <property type="match status" value="1"/>
</dbReference>
<reference evidence="11" key="2">
    <citation type="submission" date="2015-01" db="EMBL/GenBank/DDBJ databases">
        <title>Evolutionary Origins and Diversification of the Mycorrhizal Mutualists.</title>
        <authorList>
            <consortium name="DOE Joint Genome Institute"/>
            <consortium name="Mycorrhizal Genomics Consortium"/>
            <person name="Kohler A."/>
            <person name="Kuo A."/>
            <person name="Nagy L.G."/>
            <person name="Floudas D."/>
            <person name="Copeland A."/>
            <person name="Barry K.W."/>
            <person name="Cichocki N."/>
            <person name="Veneault-Fourrey C."/>
            <person name="LaButti K."/>
            <person name="Lindquist E.A."/>
            <person name="Lipzen A."/>
            <person name="Lundell T."/>
            <person name="Morin E."/>
            <person name="Murat C."/>
            <person name="Riley R."/>
            <person name="Ohm R."/>
            <person name="Sun H."/>
            <person name="Tunlid A."/>
            <person name="Henrissat B."/>
            <person name="Grigoriev I.V."/>
            <person name="Hibbett D.S."/>
            <person name="Martin F."/>
        </authorList>
    </citation>
    <scope>NUCLEOTIDE SEQUENCE [LARGE SCALE GENOMIC DNA]</scope>
    <source>
        <strain evidence="11">Foug A</strain>
    </source>
</reference>
<keyword evidence="4" id="KW-0440">LIM domain</keyword>
<dbReference type="FunCoup" id="A0A0C3AXG8">
    <property type="interactions" value="289"/>
</dbReference>
<evidence type="ECO:0000256" key="1">
    <source>
        <dbReference type="ARBA" id="ARBA00022468"/>
    </source>
</evidence>
<dbReference type="InParanoid" id="A0A0C3AXG8"/>
<dbReference type="Proteomes" id="UP000053989">
    <property type="component" value="Unassembled WGS sequence"/>
</dbReference>
<dbReference type="SMART" id="SM00132">
    <property type="entry name" value="LIM"/>
    <property type="match status" value="2"/>
</dbReference>
<dbReference type="STRING" id="1036808.A0A0C3AXG8"/>
<feature type="compositionally biased region" description="Basic and acidic residues" evidence="6">
    <location>
        <begin position="603"/>
        <end position="612"/>
    </location>
</feature>
<feature type="domain" description="LIM zinc-binding" evidence="7">
    <location>
        <begin position="76"/>
        <end position="135"/>
    </location>
</feature>
<evidence type="ECO:0000256" key="4">
    <source>
        <dbReference type="PROSITE-ProRule" id="PRU00125"/>
    </source>
</evidence>
<accession>A0A0C3AXG8</accession>
<keyword evidence="11" id="KW-1185">Reference proteome</keyword>
<feature type="compositionally biased region" description="Polar residues" evidence="6">
    <location>
        <begin position="733"/>
        <end position="752"/>
    </location>
</feature>
<evidence type="ECO:0000256" key="6">
    <source>
        <dbReference type="SAM" id="MobiDB-lite"/>
    </source>
</evidence>
<dbReference type="SUPFAM" id="SSF48350">
    <property type="entry name" value="GTPase activation domain, GAP"/>
    <property type="match status" value="1"/>
</dbReference>
<dbReference type="InterPro" id="IPR008936">
    <property type="entry name" value="Rho_GTPase_activation_prot"/>
</dbReference>
<feature type="region of interest" description="Disordered" evidence="6">
    <location>
        <begin position="137"/>
        <end position="164"/>
    </location>
</feature>
<protein>
    <recommendedName>
        <fullName evidence="12">RhoGAP-domain-containing protein</fullName>
    </recommendedName>
</protein>
<gene>
    <name evidence="10" type="ORF">SCLCIDRAFT_1171666</name>
</gene>
<evidence type="ECO:0000259" key="9">
    <source>
        <dbReference type="PROSITE" id="PS50238"/>
    </source>
</evidence>
<dbReference type="Gene3D" id="1.10.555.10">
    <property type="entry name" value="Rho GTPase activation protein"/>
    <property type="match status" value="1"/>
</dbReference>
<feature type="coiled-coil region" evidence="5">
    <location>
        <begin position="934"/>
        <end position="968"/>
    </location>
</feature>
<dbReference type="GO" id="GO:0007165">
    <property type="term" value="P:signal transduction"/>
    <property type="evidence" value="ECO:0007669"/>
    <property type="project" value="InterPro"/>
</dbReference>
<feature type="region of interest" description="Disordered" evidence="6">
    <location>
        <begin position="187"/>
        <end position="662"/>
    </location>
</feature>
<dbReference type="SMART" id="SM00109">
    <property type="entry name" value="C1"/>
    <property type="match status" value="1"/>
</dbReference>
<organism evidence="10 11">
    <name type="scientific">Scleroderma citrinum Foug A</name>
    <dbReference type="NCBI Taxonomy" id="1036808"/>
    <lineage>
        <taxon>Eukaryota</taxon>
        <taxon>Fungi</taxon>
        <taxon>Dikarya</taxon>
        <taxon>Basidiomycota</taxon>
        <taxon>Agaricomycotina</taxon>
        <taxon>Agaricomycetes</taxon>
        <taxon>Agaricomycetidae</taxon>
        <taxon>Boletales</taxon>
        <taxon>Sclerodermatineae</taxon>
        <taxon>Sclerodermataceae</taxon>
        <taxon>Scleroderma</taxon>
    </lineage>
</organism>